<dbReference type="SUPFAM" id="SSF53067">
    <property type="entry name" value="Actin-like ATPase domain"/>
    <property type="match status" value="2"/>
</dbReference>
<dbReference type="InterPro" id="IPR052519">
    <property type="entry name" value="Euk-type_GlcNAc_Kinase"/>
</dbReference>
<dbReference type="InterPro" id="IPR002731">
    <property type="entry name" value="ATPase_BadF"/>
</dbReference>
<feature type="domain" description="ATPase BadF/BadG/BcrA/BcrD type" evidence="1">
    <location>
        <begin position="5"/>
        <end position="306"/>
    </location>
</feature>
<comment type="caution">
    <text evidence="2">The sequence shown here is derived from an EMBL/GenBank/DDBJ whole genome shotgun (WGS) entry which is preliminary data.</text>
</comment>
<sequence length="359" mass="35962">MSLILGLDIGGTGSRAALGEFGDVSDQRGNVAGGTHAAAGAGSVAPVVDQIDGPRITIGQSGSTVLDVIRELVKSAADTWSERFSEVAGIGIGATGIASFAEDPAEVLAKISSEHGVPAVAAIDAVTAHLGALGGTGGAITVLGTGAIAIAHSGPDDAGHWSAEWSRADGWGHLFGDRGGGAWLGHHALELALRTHDGIDERGRALLETATTRFGPPASWPGQFYTRSDRAGLLAEFVVDIAETARAGDTASADLLREAGQEAARSALAAARSVRTDTDSSTVATEAIPTSNSATRIALTGGVAAAGDHLVEGFRAEAARLDPTITIVEPAGGPLDGALALGHLGAGGTLDAQGKVLWT</sequence>
<evidence type="ECO:0000313" key="2">
    <source>
        <dbReference type="EMBL" id="GAA1512803.1"/>
    </source>
</evidence>
<dbReference type="RefSeq" id="WP_173151139.1">
    <property type="nucleotide sequence ID" value="NZ_BAAALX010000009.1"/>
</dbReference>
<dbReference type="Gene3D" id="3.30.420.40">
    <property type="match status" value="2"/>
</dbReference>
<evidence type="ECO:0000259" key="1">
    <source>
        <dbReference type="Pfam" id="PF01869"/>
    </source>
</evidence>
<dbReference type="PANTHER" id="PTHR43190">
    <property type="entry name" value="N-ACETYL-D-GLUCOSAMINE KINASE"/>
    <property type="match status" value="1"/>
</dbReference>
<dbReference type="PANTHER" id="PTHR43190:SF3">
    <property type="entry name" value="N-ACETYL-D-GLUCOSAMINE KINASE"/>
    <property type="match status" value="1"/>
</dbReference>
<dbReference type="Pfam" id="PF01869">
    <property type="entry name" value="BcrAD_BadFG"/>
    <property type="match status" value="1"/>
</dbReference>
<dbReference type="InterPro" id="IPR043129">
    <property type="entry name" value="ATPase_NBD"/>
</dbReference>
<proteinExistence type="predicted"/>
<name>A0ABN2A723_9MICO</name>
<keyword evidence="3" id="KW-1185">Reference proteome</keyword>
<accession>A0ABN2A723</accession>
<organism evidence="2 3">
    <name type="scientific">Brevibacterium permense</name>
    <dbReference type="NCBI Taxonomy" id="234834"/>
    <lineage>
        <taxon>Bacteria</taxon>
        <taxon>Bacillati</taxon>
        <taxon>Actinomycetota</taxon>
        <taxon>Actinomycetes</taxon>
        <taxon>Micrococcales</taxon>
        <taxon>Brevibacteriaceae</taxon>
        <taxon>Brevibacterium</taxon>
    </lineage>
</organism>
<reference evidence="2 3" key="1">
    <citation type="journal article" date="2019" name="Int. J. Syst. Evol. Microbiol.">
        <title>The Global Catalogue of Microorganisms (GCM) 10K type strain sequencing project: providing services to taxonomists for standard genome sequencing and annotation.</title>
        <authorList>
            <consortium name="The Broad Institute Genomics Platform"/>
            <consortium name="The Broad Institute Genome Sequencing Center for Infectious Disease"/>
            <person name="Wu L."/>
            <person name="Ma J."/>
        </authorList>
    </citation>
    <scope>NUCLEOTIDE SEQUENCE [LARGE SCALE GENOMIC DNA]</scope>
    <source>
        <strain evidence="2 3">JCM 13318</strain>
    </source>
</reference>
<evidence type="ECO:0000313" key="3">
    <source>
        <dbReference type="Proteomes" id="UP001500177"/>
    </source>
</evidence>
<protein>
    <submittedName>
        <fullName evidence="2">BadF/BadG/BcrA/BcrD ATPase family protein</fullName>
    </submittedName>
</protein>
<dbReference type="Proteomes" id="UP001500177">
    <property type="component" value="Unassembled WGS sequence"/>
</dbReference>
<gene>
    <name evidence="2" type="ORF">GCM10009690_14720</name>
</gene>
<dbReference type="EMBL" id="BAAALX010000009">
    <property type="protein sequence ID" value="GAA1512803.1"/>
    <property type="molecule type" value="Genomic_DNA"/>
</dbReference>